<dbReference type="InterPro" id="IPR049978">
    <property type="entry name" value="SCO6880-like"/>
</dbReference>
<evidence type="ECO:0000313" key="2">
    <source>
        <dbReference type="EMBL" id="RPF27004.1"/>
    </source>
</evidence>
<accession>A0A3N4Z504</accession>
<name>A0A3N4Z504_9MICO</name>
<keyword evidence="1" id="KW-0812">Transmembrane</keyword>
<protein>
    <recommendedName>
        <fullName evidence="4">Integral membrane protein</fullName>
    </recommendedName>
</protein>
<comment type="caution">
    <text evidence="2">The sequence shown here is derived from an EMBL/GenBank/DDBJ whole genome shotgun (WGS) entry which is preliminary data.</text>
</comment>
<keyword evidence="1" id="KW-0472">Membrane</keyword>
<sequence>MAAAADPAGHAPRTYGNWRRPTSPGLLGLGTVGTMILLGGLIVVVLVVMLADLITALLVAAALGVVLLSIAVRDKHGMNAVDKGTARVGWWRQRTAGEHLYRSGPLGRTPWGTHQLPGLAAASRLTEHHDSYGRPFALVYVPATTSYTVVIGTEPDGAALVDEEQVDAWVSDWGLWLANLGDEPGIIAASVTVETAPDTGTRLRREVTTHLDPDAPEFARRLLAETVRDYPAGSSTVRAYVALTFTAARGGGKRRKPAEFARELGARLPALTAELQATGAGPAHPVDALELCEIVRVAYDPAAATAIDEAHATGEVPPLTWSDVGPSAHETSWDAYRHDSGLSVTWAMTGAPRGNVQSSILARLLAPHRDIARKRVTLLYRPIDAASAAAIVEADLRAAQFRQTATDKPTARDVLATRAAALTAQEEAAGAGLVNFGMLVTATVMDTGREMDARAAVENLAATARLRLRPVYGSQDSAFAAALPLGLVLPRHVSLPSEVRDRL</sequence>
<keyword evidence="3" id="KW-1185">Reference proteome</keyword>
<keyword evidence="1" id="KW-1133">Transmembrane helix</keyword>
<dbReference type="AlphaFoldDB" id="A0A3N4Z504"/>
<dbReference type="RefSeq" id="WP_342771397.1">
    <property type="nucleotide sequence ID" value="NZ_RKRA01000001.1"/>
</dbReference>
<dbReference type="NCBIfam" id="NF042935">
    <property type="entry name" value="SCO6880_fam"/>
    <property type="match status" value="1"/>
</dbReference>
<dbReference type="EMBL" id="RKRA01000001">
    <property type="protein sequence ID" value="RPF27004.1"/>
    <property type="molecule type" value="Genomic_DNA"/>
</dbReference>
<reference evidence="2 3" key="1">
    <citation type="submission" date="2018-11" db="EMBL/GenBank/DDBJ databases">
        <title>Sequencing the genomes of 1000 actinobacteria strains.</title>
        <authorList>
            <person name="Klenk H.-P."/>
        </authorList>
    </citation>
    <scope>NUCLEOTIDE SEQUENCE [LARGE SCALE GENOMIC DNA]</scope>
    <source>
        <strain evidence="2 3">DSM 14418</strain>
    </source>
</reference>
<evidence type="ECO:0000256" key="1">
    <source>
        <dbReference type="SAM" id="Phobius"/>
    </source>
</evidence>
<evidence type="ECO:0000313" key="3">
    <source>
        <dbReference type="Proteomes" id="UP000280726"/>
    </source>
</evidence>
<gene>
    <name evidence="2" type="ORF">EDD32_1464</name>
</gene>
<feature type="transmembrane region" description="Helical" evidence="1">
    <location>
        <begin position="53"/>
        <end position="72"/>
    </location>
</feature>
<proteinExistence type="predicted"/>
<dbReference type="Proteomes" id="UP000280726">
    <property type="component" value="Unassembled WGS sequence"/>
</dbReference>
<organism evidence="2 3">
    <name type="scientific">Georgenia muralis</name>
    <dbReference type="NCBI Taxonomy" id="154117"/>
    <lineage>
        <taxon>Bacteria</taxon>
        <taxon>Bacillati</taxon>
        <taxon>Actinomycetota</taxon>
        <taxon>Actinomycetes</taxon>
        <taxon>Micrococcales</taxon>
        <taxon>Bogoriellaceae</taxon>
        <taxon>Georgenia</taxon>
    </lineage>
</organism>
<feature type="transmembrane region" description="Helical" evidence="1">
    <location>
        <begin position="26"/>
        <end position="47"/>
    </location>
</feature>
<evidence type="ECO:0008006" key="4">
    <source>
        <dbReference type="Google" id="ProtNLM"/>
    </source>
</evidence>